<evidence type="ECO:0000256" key="1">
    <source>
        <dbReference type="ARBA" id="ARBA00004429"/>
    </source>
</evidence>
<dbReference type="GO" id="GO:0005886">
    <property type="term" value="C:plasma membrane"/>
    <property type="evidence" value="ECO:0007669"/>
    <property type="project" value="UniProtKB-SubCell"/>
</dbReference>
<keyword evidence="4 11" id="KW-1003">Cell membrane</keyword>
<feature type="transmembrane region" description="Helical" evidence="11">
    <location>
        <begin position="352"/>
        <end position="377"/>
    </location>
</feature>
<comment type="caution">
    <text evidence="12">The sequence shown here is derived from an EMBL/GenBank/DDBJ whole genome shotgun (WGS) entry which is preliminary data.</text>
</comment>
<dbReference type="PANTHER" id="PTHR30341:SF0">
    <property type="entry name" value="NA(+)_H(+) ANTIPORTER NHAA"/>
    <property type="match status" value="1"/>
</dbReference>
<name>A0A9X3I6D3_9ACTN</name>
<dbReference type="HAMAP" id="MF_01844">
    <property type="entry name" value="NhaA"/>
    <property type="match status" value="1"/>
</dbReference>
<dbReference type="GO" id="GO:0006885">
    <property type="term" value="P:regulation of pH"/>
    <property type="evidence" value="ECO:0007669"/>
    <property type="project" value="UniProtKB-UniRule"/>
</dbReference>
<comment type="function">
    <text evidence="11">Na(+)/H(+) antiporter that extrudes sodium in exchange for external protons.</text>
</comment>
<comment type="subcellular location">
    <subcellularLocation>
        <location evidence="1">Cell inner membrane</location>
        <topology evidence="1">Multi-pass membrane protein</topology>
    </subcellularLocation>
    <subcellularLocation>
        <location evidence="11">Cell membrane</location>
        <topology evidence="11">Multi-pass membrane protein</topology>
    </subcellularLocation>
</comment>
<dbReference type="InterPro" id="IPR004670">
    <property type="entry name" value="NhaA"/>
</dbReference>
<evidence type="ECO:0000256" key="6">
    <source>
        <dbReference type="ARBA" id="ARBA00022989"/>
    </source>
</evidence>
<comment type="similarity">
    <text evidence="11">Belongs to the NhaA Na(+)/H(+) (TC 2.A.33) antiporter family.</text>
</comment>
<keyword evidence="8 11" id="KW-0406">Ion transport</keyword>
<keyword evidence="10 11" id="KW-0739">Sodium transport</keyword>
<keyword evidence="9 11" id="KW-0472">Membrane</keyword>
<feature type="transmembrane region" description="Helical" evidence="11">
    <location>
        <begin position="111"/>
        <end position="132"/>
    </location>
</feature>
<feature type="transmembrane region" description="Helical" evidence="11">
    <location>
        <begin position="389"/>
        <end position="406"/>
    </location>
</feature>
<dbReference type="Gene3D" id="1.20.1530.10">
    <property type="entry name" value="Na+/H+ antiporter like domain"/>
    <property type="match status" value="1"/>
</dbReference>
<feature type="transmembrane region" description="Helical" evidence="11">
    <location>
        <begin position="315"/>
        <end position="340"/>
    </location>
</feature>
<dbReference type="InterPro" id="IPR023171">
    <property type="entry name" value="Na/H_antiporter_dom_sf"/>
</dbReference>
<reference evidence="12" key="1">
    <citation type="submission" date="2022-10" db="EMBL/GenBank/DDBJ databases">
        <title>WGS of marine actinomycetes from Thailand.</title>
        <authorList>
            <person name="Thawai C."/>
        </authorList>
    </citation>
    <scope>NUCLEOTIDE SEQUENCE</scope>
    <source>
        <strain evidence="12">SW21</strain>
    </source>
</reference>
<comment type="catalytic activity">
    <reaction evidence="11">
        <text>Na(+)(in) + 2 H(+)(out) = Na(+)(out) + 2 H(+)(in)</text>
        <dbReference type="Rhea" id="RHEA:29251"/>
        <dbReference type="ChEBI" id="CHEBI:15378"/>
        <dbReference type="ChEBI" id="CHEBI:29101"/>
    </reaction>
</comment>
<evidence type="ECO:0000313" key="12">
    <source>
        <dbReference type="EMBL" id="MCX2966702.1"/>
    </source>
</evidence>
<feature type="transmembrane region" description="Helical" evidence="11">
    <location>
        <begin position="144"/>
        <end position="166"/>
    </location>
</feature>
<keyword evidence="3 11" id="KW-0050">Antiport</keyword>
<evidence type="ECO:0000256" key="4">
    <source>
        <dbReference type="ARBA" id="ARBA00022475"/>
    </source>
</evidence>
<keyword evidence="5 11" id="KW-0812">Transmembrane</keyword>
<keyword evidence="7 11" id="KW-0915">Sodium</keyword>
<evidence type="ECO:0000256" key="9">
    <source>
        <dbReference type="ARBA" id="ARBA00023136"/>
    </source>
</evidence>
<evidence type="ECO:0000256" key="2">
    <source>
        <dbReference type="ARBA" id="ARBA00022448"/>
    </source>
</evidence>
<evidence type="ECO:0000256" key="3">
    <source>
        <dbReference type="ARBA" id="ARBA00022449"/>
    </source>
</evidence>
<keyword evidence="2 11" id="KW-0813">Transport</keyword>
<dbReference type="GO" id="GO:0015385">
    <property type="term" value="F:sodium:proton antiporter activity"/>
    <property type="evidence" value="ECO:0007669"/>
    <property type="project" value="UniProtKB-UniRule"/>
</dbReference>
<organism evidence="12 13">
    <name type="scientific">Gordonia aquimaris</name>
    <dbReference type="NCBI Taxonomy" id="2984863"/>
    <lineage>
        <taxon>Bacteria</taxon>
        <taxon>Bacillati</taxon>
        <taxon>Actinomycetota</taxon>
        <taxon>Actinomycetes</taxon>
        <taxon>Mycobacteriales</taxon>
        <taxon>Gordoniaceae</taxon>
        <taxon>Gordonia</taxon>
    </lineage>
</organism>
<dbReference type="NCBIfam" id="TIGR00773">
    <property type="entry name" value="NhaA"/>
    <property type="match status" value="1"/>
</dbReference>
<feature type="transmembrane region" description="Helical" evidence="11">
    <location>
        <begin position="199"/>
        <end position="216"/>
    </location>
</feature>
<sequence>MTGRESAETVDAQHHQTPMGRLAEVLRRDTVGGFLLLGAALLALVWANSPWSDGYEILGDTQVGADVFGLHLDLSLSAWAADGLLAIFFFVVGLELKREFVAGDLRDPRRAALPVAAAVGGMMVPAALFIAVTYRQGADAMQGWAIPAATDIAFAIAILAVVATHLPVALRTFLLTLAVVDDLLAITIIAVFYSDSIDLTFLGLAVIPLVLFAILVQRRITSWWLLVPLAGLTWTFVHESGVHATVAGVLLGFTVPVLRAGTTGDRDDGPGLAERFEHTIRPLSSGVAVPVFAFFAAGVAFGGVGGLVSALQEPVAMGIVAGLVIGKVVGIFGTTWLVASVTPASLDSSLKWVDVIGAAMLAGIGFTVSLLIGELAFAGDPDRQEYVKVGVLFGSVVSATLATVLLRSRNRHYRRQYEHEVRDRSVLPVE</sequence>
<keyword evidence="13" id="KW-1185">Reference proteome</keyword>
<dbReference type="Proteomes" id="UP001143347">
    <property type="component" value="Unassembled WGS sequence"/>
</dbReference>
<feature type="transmembrane region" description="Helical" evidence="11">
    <location>
        <begin position="287"/>
        <end position="309"/>
    </location>
</feature>
<evidence type="ECO:0000256" key="10">
    <source>
        <dbReference type="ARBA" id="ARBA00023201"/>
    </source>
</evidence>
<protein>
    <recommendedName>
        <fullName evidence="11">Na(+)/H(+) antiporter NhaA</fullName>
    </recommendedName>
    <alternativeName>
        <fullName evidence="11">Sodium/proton antiporter NhaA</fullName>
    </alternativeName>
</protein>
<evidence type="ECO:0000256" key="5">
    <source>
        <dbReference type="ARBA" id="ARBA00022692"/>
    </source>
</evidence>
<gene>
    <name evidence="11 12" type="primary">nhaA</name>
    <name evidence="12" type="ORF">OSB52_21735</name>
</gene>
<dbReference type="PANTHER" id="PTHR30341">
    <property type="entry name" value="SODIUM ION/PROTON ANTIPORTER NHAA-RELATED"/>
    <property type="match status" value="1"/>
</dbReference>
<dbReference type="AlphaFoldDB" id="A0A9X3I6D3"/>
<accession>A0A9X3I6D3</accession>
<evidence type="ECO:0000256" key="11">
    <source>
        <dbReference type="HAMAP-Rule" id="MF_01844"/>
    </source>
</evidence>
<dbReference type="Pfam" id="PF06965">
    <property type="entry name" value="Na_H_antiport_1"/>
    <property type="match status" value="1"/>
</dbReference>
<evidence type="ECO:0000313" key="13">
    <source>
        <dbReference type="Proteomes" id="UP001143347"/>
    </source>
</evidence>
<feature type="transmembrane region" description="Helical" evidence="11">
    <location>
        <begin position="31"/>
        <end position="48"/>
    </location>
</feature>
<dbReference type="EMBL" id="JAPKFM010000031">
    <property type="protein sequence ID" value="MCX2966702.1"/>
    <property type="molecule type" value="Genomic_DNA"/>
</dbReference>
<feature type="transmembrane region" description="Helical" evidence="11">
    <location>
        <begin position="173"/>
        <end position="193"/>
    </location>
</feature>
<proteinExistence type="inferred from homology"/>
<dbReference type="RefSeq" id="WP_266063480.1">
    <property type="nucleotide sequence ID" value="NZ_JAPKFM010000031.1"/>
</dbReference>
<keyword evidence="6 11" id="KW-1133">Transmembrane helix</keyword>
<evidence type="ECO:0000256" key="7">
    <source>
        <dbReference type="ARBA" id="ARBA00023053"/>
    </source>
</evidence>
<evidence type="ECO:0000256" key="8">
    <source>
        <dbReference type="ARBA" id="ARBA00023065"/>
    </source>
</evidence>
<feature type="transmembrane region" description="Helical" evidence="11">
    <location>
        <begin position="68"/>
        <end position="91"/>
    </location>
</feature>